<dbReference type="InterPro" id="IPR018221">
    <property type="entry name" value="Glyco_hydro_9_His_AS"/>
</dbReference>
<comment type="caution">
    <text evidence="11">The sequence shown here is derived from an EMBL/GenBank/DDBJ whole genome shotgun (WGS) entry which is preliminary data.</text>
</comment>
<dbReference type="EC" id="3.2.1.4" evidence="9"/>
<dbReference type="SUPFAM" id="SSF48208">
    <property type="entry name" value="Six-hairpin glycosidases"/>
    <property type="match status" value="2"/>
</dbReference>
<keyword evidence="7 8" id="KW-0624">Polysaccharide degradation</keyword>
<accession>A0A9Q0VVJ2</accession>
<dbReference type="Gene3D" id="1.50.10.10">
    <property type="match status" value="2"/>
</dbReference>
<organism evidence="11 12">
    <name type="scientific">Salix purpurea</name>
    <name type="common">Purple osier willow</name>
    <dbReference type="NCBI Taxonomy" id="77065"/>
    <lineage>
        <taxon>Eukaryota</taxon>
        <taxon>Viridiplantae</taxon>
        <taxon>Streptophyta</taxon>
        <taxon>Embryophyta</taxon>
        <taxon>Tracheophyta</taxon>
        <taxon>Spermatophyta</taxon>
        <taxon>Magnoliopsida</taxon>
        <taxon>eudicotyledons</taxon>
        <taxon>Gunneridae</taxon>
        <taxon>Pentapetalae</taxon>
        <taxon>rosids</taxon>
        <taxon>fabids</taxon>
        <taxon>Malpighiales</taxon>
        <taxon>Salicaceae</taxon>
        <taxon>Saliceae</taxon>
        <taxon>Salix</taxon>
    </lineage>
</organism>
<dbReference type="InterPro" id="IPR001701">
    <property type="entry name" value="Glyco_hydro_9"/>
</dbReference>
<dbReference type="PROSITE" id="PS00592">
    <property type="entry name" value="GH9_2"/>
    <property type="match status" value="1"/>
</dbReference>
<dbReference type="EMBL" id="JAPFFK010000007">
    <property type="protein sequence ID" value="KAJ6754270.1"/>
    <property type="molecule type" value="Genomic_DNA"/>
</dbReference>
<gene>
    <name evidence="11" type="ORF">OIU79_026986</name>
</gene>
<evidence type="ECO:0000256" key="6">
    <source>
        <dbReference type="ARBA" id="ARBA00023295"/>
    </source>
</evidence>
<evidence type="ECO:0000256" key="5">
    <source>
        <dbReference type="ARBA" id="ARBA00023277"/>
    </source>
</evidence>
<evidence type="ECO:0000256" key="8">
    <source>
        <dbReference type="PROSITE-ProRule" id="PRU10059"/>
    </source>
</evidence>
<evidence type="ECO:0000256" key="4">
    <source>
        <dbReference type="ARBA" id="ARBA00023001"/>
    </source>
</evidence>
<evidence type="ECO:0000256" key="3">
    <source>
        <dbReference type="ARBA" id="ARBA00022801"/>
    </source>
</evidence>
<dbReference type="GO" id="GO:0030245">
    <property type="term" value="P:cellulose catabolic process"/>
    <property type="evidence" value="ECO:0007669"/>
    <property type="project" value="UniProtKB-KW"/>
</dbReference>
<evidence type="ECO:0000259" key="10">
    <source>
        <dbReference type="Pfam" id="PF00759"/>
    </source>
</evidence>
<comment type="similarity">
    <text evidence="2 8 9">Belongs to the glycosyl hydrolase 9 (cellulase E) family.</text>
</comment>
<comment type="catalytic activity">
    <reaction evidence="1 9">
        <text>Endohydrolysis of (1-&gt;4)-beta-D-glucosidic linkages in cellulose, lichenin and cereal beta-D-glucans.</text>
        <dbReference type="EC" id="3.2.1.4"/>
    </reaction>
</comment>
<dbReference type="AlphaFoldDB" id="A0A9Q0VVJ2"/>
<dbReference type="Pfam" id="PF00759">
    <property type="entry name" value="Glyco_hydro_9"/>
    <property type="match status" value="2"/>
</dbReference>
<evidence type="ECO:0000313" key="12">
    <source>
        <dbReference type="Proteomes" id="UP001151532"/>
    </source>
</evidence>
<reference evidence="11" key="2">
    <citation type="journal article" date="2023" name="Int. J. Mol. Sci.">
        <title>De Novo Assembly and Annotation of 11 Diverse Shrub Willow (Salix) Genomes Reveals Novel Gene Organization in Sex-Linked Regions.</title>
        <authorList>
            <person name="Hyden B."/>
            <person name="Feng K."/>
            <person name="Yates T.B."/>
            <person name="Jawdy S."/>
            <person name="Cereghino C."/>
            <person name="Smart L.B."/>
            <person name="Muchero W."/>
        </authorList>
    </citation>
    <scope>NUCLEOTIDE SEQUENCE</scope>
    <source>
        <tissue evidence="11">Shoot tip</tissue>
    </source>
</reference>
<feature type="active site" evidence="8">
    <location>
        <position position="338"/>
    </location>
</feature>
<keyword evidence="4 9" id="KW-0136">Cellulose degradation</keyword>
<evidence type="ECO:0000256" key="9">
    <source>
        <dbReference type="RuleBase" id="RU361166"/>
    </source>
</evidence>
<reference evidence="11" key="1">
    <citation type="submission" date="2022-11" db="EMBL/GenBank/DDBJ databases">
        <authorList>
            <person name="Hyden B.L."/>
            <person name="Feng K."/>
            <person name="Yates T."/>
            <person name="Jawdy S."/>
            <person name="Smart L.B."/>
            <person name="Muchero W."/>
        </authorList>
    </citation>
    <scope>NUCLEOTIDE SEQUENCE</scope>
    <source>
        <tissue evidence="11">Shoot tip</tissue>
    </source>
</reference>
<dbReference type="OrthoDB" id="10257085at2759"/>
<sequence>MDLVGGYYDAGDNVKFGFPMAFTITMLSWSTIEFSSQLKARNELSNALDAIKWGTDYFIKAHPQPHVLYGQVGDGDSDHSCWERPEDMTTPRPSFRIDDHHPGADLAAETAAALAAASIAFSSSNPAYSTQLVSHAKQLFEFAHDHPGLYHDSIPAARFYASSGYEDELLWAAAWLHRATNDEIYLDYLGASTNTGGIRTAFSWDDKFLGAQLLVAKLVLEGKVPDTGTWGQYKSQAEEFICSCIQKGGKNVKKTPGGLLWFLEWDGLQYVATASLVAAAYGNYLSANHASIHCAGVTVQPTDLFHLAQSQVDYILGSNPKGMSYMVGFGSNYPTQPHHRGASIVTIKKDPKPVTCQEGYQVWFNRDAPNPNVLVGAIVGGPDEHDGYIDSRSDYQLGEPATVTVAPLVGVLARVIVTFLTKSMNNAWGLPVNVGPVLVAKGDEKEEVKAEPTVVIPQQKPNRRLTCTLNNMVASLILRARGKNKLLKLIILLRERSSGYEDEMLWAAAWLHRATNDEIYPDYLGASTNTGGIRAAFSWGDKFLGAQLLV</sequence>
<keyword evidence="6 8" id="KW-0326">Glycosidase</keyword>
<keyword evidence="3 8" id="KW-0378">Hydrolase</keyword>
<name>A0A9Q0VVJ2_SALPP</name>
<proteinExistence type="inferred from homology"/>
<evidence type="ECO:0000256" key="7">
    <source>
        <dbReference type="ARBA" id="ARBA00023326"/>
    </source>
</evidence>
<dbReference type="PANTHER" id="PTHR22298">
    <property type="entry name" value="ENDO-1,4-BETA-GLUCANASE"/>
    <property type="match status" value="1"/>
</dbReference>
<dbReference type="InterPro" id="IPR012341">
    <property type="entry name" value="6hp_glycosidase-like_sf"/>
</dbReference>
<dbReference type="FunFam" id="1.50.10.10:FF:000020">
    <property type="entry name" value="Endoglucanase"/>
    <property type="match status" value="1"/>
</dbReference>
<evidence type="ECO:0000313" key="11">
    <source>
        <dbReference type="EMBL" id="KAJ6754270.1"/>
    </source>
</evidence>
<protein>
    <recommendedName>
        <fullName evidence="9">Endoglucanase</fullName>
        <ecNumber evidence="9">3.2.1.4</ecNumber>
    </recommendedName>
</protein>
<evidence type="ECO:0000256" key="2">
    <source>
        <dbReference type="ARBA" id="ARBA00007072"/>
    </source>
</evidence>
<feature type="domain" description="Glycoside hydrolase family 9" evidence="10">
    <location>
        <begin position="497"/>
        <end position="549"/>
    </location>
</feature>
<dbReference type="Proteomes" id="UP001151532">
    <property type="component" value="Chromosome 16"/>
</dbReference>
<dbReference type="InterPro" id="IPR008928">
    <property type="entry name" value="6-hairpin_glycosidase_sf"/>
</dbReference>
<keyword evidence="12" id="KW-1185">Reference proteome</keyword>
<evidence type="ECO:0000256" key="1">
    <source>
        <dbReference type="ARBA" id="ARBA00000966"/>
    </source>
</evidence>
<keyword evidence="5 8" id="KW-0119">Carbohydrate metabolism</keyword>
<feature type="domain" description="Glycoside hydrolase family 9" evidence="10">
    <location>
        <begin position="1"/>
        <end position="412"/>
    </location>
</feature>
<dbReference type="GO" id="GO:0008810">
    <property type="term" value="F:cellulase activity"/>
    <property type="evidence" value="ECO:0007669"/>
    <property type="project" value="UniProtKB-EC"/>
</dbReference>